<reference evidence="2" key="1">
    <citation type="journal article" date="2019" name="Int. J. Syst. Evol. Microbiol.">
        <title>The Global Catalogue of Microorganisms (GCM) 10K type strain sequencing project: providing services to taxonomists for standard genome sequencing and annotation.</title>
        <authorList>
            <consortium name="The Broad Institute Genomics Platform"/>
            <consortium name="The Broad Institute Genome Sequencing Center for Infectious Disease"/>
            <person name="Wu L."/>
            <person name="Ma J."/>
        </authorList>
    </citation>
    <scope>NUCLEOTIDE SEQUENCE [LARGE SCALE GENOMIC DNA]</scope>
    <source>
        <strain evidence="2">CCUG 55585</strain>
    </source>
</reference>
<comment type="caution">
    <text evidence="1">The sequence shown here is derived from an EMBL/GenBank/DDBJ whole genome shotgun (WGS) entry which is preliminary data.</text>
</comment>
<dbReference type="Proteomes" id="UP001597110">
    <property type="component" value="Unassembled WGS sequence"/>
</dbReference>
<gene>
    <name evidence="1" type="ORF">ACFQ0E_07080</name>
</gene>
<dbReference type="EMBL" id="JBHTIF010000001">
    <property type="protein sequence ID" value="MFD0725366.1"/>
    <property type="molecule type" value="Genomic_DNA"/>
</dbReference>
<accession>A0ABW2YA81</accession>
<keyword evidence="2" id="KW-1185">Reference proteome</keyword>
<organism evidence="1 2">
    <name type="scientific">Lysobacter brunescens</name>
    <dbReference type="NCBI Taxonomy" id="262323"/>
    <lineage>
        <taxon>Bacteria</taxon>
        <taxon>Pseudomonadati</taxon>
        <taxon>Pseudomonadota</taxon>
        <taxon>Gammaproteobacteria</taxon>
        <taxon>Lysobacterales</taxon>
        <taxon>Lysobacteraceae</taxon>
        <taxon>Lysobacter</taxon>
    </lineage>
</organism>
<protein>
    <submittedName>
        <fullName evidence="1">Uncharacterized protein</fullName>
    </submittedName>
</protein>
<name>A0ABW2YA81_9GAMM</name>
<dbReference type="RefSeq" id="WP_386822993.1">
    <property type="nucleotide sequence ID" value="NZ_JBHTIF010000001.1"/>
</dbReference>
<evidence type="ECO:0000313" key="1">
    <source>
        <dbReference type="EMBL" id="MFD0725366.1"/>
    </source>
</evidence>
<proteinExistence type="predicted"/>
<evidence type="ECO:0000313" key="2">
    <source>
        <dbReference type="Proteomes" id="UP001597110"/>
    </source>
</evidence>
<sequence length="98" mass="11213">MKDTARKQRLVTSYWTKDLGAWAAALGLDTRGARDAGLQTTRVKLKHHPRRNPDYPYRVSLTAKVTDRARAIAFMKTQVPIAQKVGVQMASIRNRWYD</sequence>